<dbReference type="SMART" id="SM00238">
    <property type="entry name" value="BIR"/>
    <property type="match status" value="2"/>
</dbReference>
<dbReference type="Pfam" id="PF00653">
    <property type="entry name" value="BIR"/>
    <property type="match status" value="2"/>
</dbReference>
<name>A0A3L5TV53_MYTGA</name>
<dbReference type="GO" id="GO:0031398">
    <property type="term" value="P:positive regulation of protein ubiquitination"/>
    <property type="evidence" value="ECO:0007669"/>
    <property type="project" value="TreeGrafter"/>
</dbReference>
<feature type="region of interest" description="Disordered" evidence="1">
    <location>
        <begin position="504"/>
        <end position="530"/>
    </location>
</feature>
<dbReference type="CDD" id="cd00022">
    <property type="entry name" value="BIR"/>
    <property type="match status" value="2"/>
</dbReference>
<sequence length="549" mass="61812">MSLTNILDKESSGSLSVSRMSNELMRLSTLSNFPVHGISLIRLADNGFFFEGNGDELVCYSCGLRLKGWKADSNPADVHQKYSPNCLHILEKKSDPANVPGSRNSIATDSRTEGSHTDVSNVDITCEQIMCTDARHEDSFNSLLVSTSQNASRFPSNKQGSTSNSFTSTCPSQKSERISPNMTNHVSSSMSMTEGQSNGQQYPISNISDNYFTEGARLADIGYGREHTLSRNPCSNSISSNFPRLSIGSMNDRTPTRTSCVERQLSVDGEPNFSHNFNPLMSEEQMLLSRDYSHYQDTVSYLPSPPILQRSRLPDMFEQNIPNTCPDEKLSTDSIAHRAARPSPLKYPNYESLQSRKDSYFDWPANRSSLHPYDLSECGLFFTHFEDCVRCFQCGIGLRNWEEDDNPWVEHARWSRKCQYLIRRKGQEFIDNVVQLLGLETVNWHSITTDILVTSILEKNETIHSGSSSGPDTATDKVNNSWNGVYENDENGLLDKPEITLPTKDFKPIDKDIERKSKADDDPETLQKENEELEDLYTCKICLDEKVGT</sequence>
<dbReference type="InterPro" id="IPR001370">
    <property type="entry name" value="BIR_rpt"/>
</dbReference>
<dbReference type="GO" id="GO:0005634">
    <property type="term" value="C:nucleus"/>
    <property type="evidence" value="ECO:0007669"/>
    <property type="project" value="TreeGrafter"/>
</dbReference>
<feature type="region of interest" description="Disordered" evidence="1">
    <location>
        <begin position="93"/>
        <end position="119"/>
    </location>
</feature>
<dbReference type="Gene3D" id="1.10.1170.10">
    <property type="entry name" value="Inhibitor Of Apoptosis Protein (2mihbC-IAP-1), Chain A"/>
    <property type="match status" value="2"/>
</dbReference>
<dbReference type="GO" id="GO:0043027">
    <property type="term" value="F:cysteine-type endopeptidase inhibitor activity involved in apoptotic process"/>
    <property type="evidence" value="ECO:0007669"/>
    <property type="project" value="TreeGrafter"/>
</dbReference>
<evidence type="ECO:0000256" key="1">
    <source>
        <dbReference type="SAM" id="MobiDB-lite"/>
    </source>
</evidence>
<dbReference type="Proteomes" id="UP000266721">
    <property type="component" value="Unassembled WGS sequence"/>
</dbReference>
<dbReference type="GO" id="GO:0051726">
    <property type="term" value="P:regulation of cell cycle"/>
    <property type="evidence" value="ECO:0007669"/>
    <property type="project" value="TreeGrafter"/>
</dbReference>
<dbReference type="EMBL" id="KV581369">
    <property type="protein sequence ID" value="OPL33839.1"/>
    <property type="molecule type" value="Genomic_DNA"/>
</dbReference>
<organism evidence="2 3">
    <name type="scientific">Mytilus galloprovincialis</name>
    <name type="common">Mediterranean mussel</name>
    <dbReference type="NCBI Taxonomy" id="29158"/>
    <lineage>
        <taxon>Eukaryota</taxon>
        <taxon>Metazoa</taxon>
        <taxon>Spiralia</taxon>
        <taxon>Lophotrochozoa</taxon>
        <taxon>Mollusca</taxon>
        <taxon>Bivalvia</taxon>
        <taxon>Autobranchia</taxon>
        <taxon>Pteriomorphia</taxon>
        <taxon>Mytilida</taxon>
        <taxon>Mytiloidea</taxon>
        <taxon>Mytilidae</taxon>
        <taxon>Mytilinae</taxon>
        <taxon>Mytilus</taxon>
    </lineage>
</organism>
<feature type="region of interest" description="Disordered" evidence="1">
    <location>
        <begin position="151"/>
        <end position="198"/>
    </location>
</feature>
<dbReference type="AlphaFoldDB" id="A0A3L5TV53"/>
<keyword evidence="3" id="KW-1185">Reference proteome</keyword>
<evidence type="ECO:0000313" key="3">
    <source>
        <dbReference type="Proteomes" id="UP000266721"/>
    </source>
</evidence>
<proteinExistence type="predicted"/>
<dbReference type="GO" id="GO:0043066">
    <property type="term" value="P:negative regulation of apoptotic process"/>
    <property type="evidence" value="ECO:0007669"/>
    <property type="project" value="TreeGrafter"/>
</dbReference>
<evidence type="ECO:0000313" key="2">
    <source>
        <dbReference type="EMBL" id="OPL33839.1"/>
    </source>
</evidence>
<accession>A0A3L5TV53</accession>
<dbReference type="GO" id="GO:0061630">
    <property type="term" value="F:ubiquitin protein ligase activity"/>
    <property type="evidence" value="ECO:0007669"/>
    <property type="project" value="TreeGrafter"/>
</dbReference>
<dbReference type="SUPFAM" id="SSF57924">
    <property type="entry name" value="Inhibitor of apoptosis (IAP) repeat"/>
    <property type="match status" value="2"/>
</dbReference>
<dbReference type="InterPro" id="IPR050784">
    <property type="entry name" value="IAP"/>
</dbReference>
<dbReference type="PANTHER" id="PTHR10044">
    <property type="entry name" value="INHIBITOR OF APOPTOSIS"/>
    <property type="match status" value="1"/>
</dbReference>
<dbReference type="GO" id="GO:0005737">
    <property type="term" value="C:cytoplasm"/>
    <property type="evidence" value="ECO:0007669"/>
    <property type="project" value="TreeGrafter"/>
</dbReference>
<feature type="non-terminal residue" evidence="2">
    <location>
        <position position="1"/>
    </location>
</feature>
<gene>
    <name evidence="2" type="ORF">AM593_05311</name>
</gene>
<comment type="caution">
    <text evidence="2">The sequence shown here is derived from an EMBL/GenBank/DDBJ whole genome shotgun (WGS) entry which is preliminary data.</text>
</comment>
<protein>
    <submittedName>
        <fullName evidence="2">Uncharacterized protein</fullName>
    </submittedName>
</protein>
<dbReference type="PROSITE" id="PS01282">
    <property type="entry name" value="BIR_REPEAT_1"/>
    <property type="match status" value="1"/>
</dbReference>
<dbReference type="PROSITE" id="PS50143">
    <property type="entry name" value="BIR_REPEAT_2"/>
    <property type="match status" value="2"/>
</dbReference>
<reference evidence="2 3" key="1">
    <citation type="journal article" date="2016" name="PLoS ONE">
        <title>A First Insight into the Genome of the Filter-Feeder Mussel Mytilus galloprovincialis.</title>
        <authorList>
            <person name="Murgarella M."/>
            <person name="Puiu D."/>
            <person name="Novoa B."/>
            <person name="Figueras A."/>
            <person name="Posada D."/>
            <person name="Canchaya C."/>
        </authorList>
    </citation>
    <scope>NUCLEOTIDE SEQUENCE [LARGE SCALE GENOMIC DNA]</scope>
    <source>
        <tissue evidence="2">Muscle</tissue>
    </source>
</reference>
<dbReference type="PANTHER" id="PTHR10044:SF139">
    <property type="entry name" value="DEATH-ASSOCIATED INHIBITOR OF APOPTOSIS 2"/>
    <property type="match status" value="1"/>
</dbReference>